<dbReference type="InterPro" id="IPR007387">
    <property type="entry name" value="TRAP_DctQ"/>
</dbReference>
<evidence type="ECO:0000256" key="2">
    <source>
        <dbReference type="ARBA" id="ARBA00022448"/>
    </source>
</evidence>
<dbReference type="PANTHER" id="PTHR35011:SF4">
    <property type="entry name" value="SLL1102 PROTEIN"/>
    <property type="match status" value="1"/>
</dbReference>
<feature type="transmembrane region" description="Helical" evidence="9">
    <location>
        <begin position="142"/>
        <end position="163"/>
    </location>
</feature>
<evidence type="ECO:0000256" key="4">
    <source>
        <dbReference type="ARBA" id="ARBA00022519"/>
    </source>
</evidence>
<comment type="subunit">
    <text evidence="9">The complex comprises the extracytoplasmic solute receptor protein and the two transmembrane proteins.</text>
</comment>
<name>A0A7W8U8Z0_9HYPH</name>
<dbReference type="GO" id="GO:0005886">
    <property type="term" value="C:plasma membrane"/>
    <property type="evidence" value="ECO:0007669"/>
    <property type="project" value="UniProtKB-SubCell"/>
</dbReference>
<feature type="transmembrane region" description="Helical" evidence="9">
    <location>
        <begin position="212"/>
        <end position="234"/>
    </location>
</feature>
<comment type="caution">
    <text evidence="11">The sequence shown here is derived from an EMBL/GenBank/DDBJ whole genome shotgun (WGS) entry which is preliminary data.</text>
</comment>
<dbReference type="Pfam" id="PF04290">
    <property type="entry name" value="DctQ"/>
    <property type="match status" value="1"/>
</dbReference>
<feature type="domain" description="Tripartite ATP-independent periplasmic transporters DctQ component" evidence="10">
    <location>
        <begin position="151"/>
        <end position="280"/>
    </location>
</feature>
<comment type="function">
    <text evidence="9">Part of the tripartite ATP-independent periplasmic (TRAP) transport system.</text>
</comment>
<evidence type="ECO:0000259" key="10">
    <source>
        <dbReference type="Pfam" id="PF04290"/>
    </source>
</evidence>
<evidence type="ECO:0000256" key="6">
    <source>
        <dbReference type="ARBA" id="ARBA00022989"/>
    </source>
</evidence>
<evidence type="ECO:0000256" key="1">
    <source>
        <dbReference type="ARBA" id="ARBA00004429"/>
    </source>
</evidence>
<evidence type="ECO:0000313" key="12">
    <source>
        <dbReference type="Proteomes" id="UP000585507"/>
    </source>
</evidence>
<dbReference type="EMBL" id="JACHBK010000003">
    <property type="protein sequence ID" value="MBB5534893.1"/>
    <property type="molecule type" value="Genomic_DNA"/>
</dbReference>
<reference evidence="11 12" key="1">
    <citation type="submission" date="2020-08" db="EMBL/GenBank/DDBJ databases">
        <title>Genomic Encyclopedia of Type Strains, Phase IV (KMG-V): Genome sequencing to study the core and pangenomes of soil and plant-associated prokaryotes.</title>
        <authorList>
            <person name="Whitman W."/>
        </authorList>
    </citation>
    <scope>NUCLEOTIDE SEQUENCE [LARGE SCALE GENOMIC DNA]</scope>
    <source>
        <strain evidence="11 12">SEMIA 4084</strain>
    </source>
</reference>
<feature type="transmembrane region" description="Helical" evidence="9">
    <location>
        <begin position="254"/>
        <end position="274"/>
    </location>
</feature>
<proteinExistence type="inferred from homology"/>
<organism evidence="11 12">
    <name type="scientific">Rhizobium giardinii</name>
    <dbReference type="NCBI Taxonomy" id="56731"/>
    <lineage>
        <taxon>Bacteria</taxon>
        <taxon>Pseudomonadati</taxon>
        <taxon>Pseudomonadota</taxon>
        <taxon>Alphaproteobacteria</taxon>
        <taxon>Hyphomicrobiales</taxon>
        <taxon>Rhizobiaceae</taxon>
        <taxon>Rhizobium/Agrobacterium group</taxon>
        <taxon>Rhizobium</taxon>
    </lineage>
</organism>
<evidence type="ECO:0000256" key="5">
    <source>
        <dbReference type="ARBA" id="ARBA00022692"/>
    </source>
</evidence>
<comment type="similarity">
    <text evidence="8 9">Belongs to the TRAP transporter small permease family.</text>
</comment>
<evidence type="ECO:0000256" key="9">
    <source>
        <dbReference type="RuleBase" id="RU369079"/>
    </source>
</evidence>
<evidence type="ECO:0000256" key="8">
    <source>
        <dbReference type="ARBA" id="ARBA00038436"/>
    </source>
</evidence>
<keyword evidence="7 9" id="KW-0472">Membrane</keyword>
<evidence type="ECO:0000256" key="3">
    <source>
        <dbReference type="ARBA" id="ARBA00022475"/>
    </source>
</evidence>
<evidence type="ECO:0000313" key="11">
    <source>
        <dbReference type="EMBL" id="MBB5534893.1"/>
    </source>
</evidence>
<sequence>MRIVAVMSSPRFLRAPGLKLGAVSRQSHLLRHIEMPFCRVAHVTETRRHCRGRQGFGKAAFPRFLPKLWALPGSSHTTLVSRGVTMREKPVPALKEALKSALWLCSATKIENCHCGEEQLMAALLGISRLIDRITEIIGKSVSWLILVAVLVSAGNAIIRKMFNMSSNAWLEAQWYLFGAAFMFAAAYTLSQNEHIRIDVIYGKFSRRVQHWIDLFGHAFFLMPFVLLMTYYLVPYFLMSYRSQEGSSSAGGLIVWPAKGILLFGFILLALQGVSEIIKKIAIMTGNMDDPSPYVPTHAPLEEAAIPEARP</sequence>
<protein>
    <recommendedName>
        <fullName evidence="9">TRAP transporter small permease protein</fullName>
    </recommendedName>
</protein>
<evidence type="ECO:0000256" key="7">
    <source>
        <dbReference type="ARBA" id="ARBA00023136"/>
    </source>
</evidence>
<dbReference type="PANTHER" id="PTHR35011">
    <property type="entry name" value="2,3-DIKETO-L-GULONATE TRAP TRANSPORTER SMALL PERMEASE PROTEIN YIAM"/>
    <property type="match status" value="1"/>
</dbReference>
<keyword evidence="5 9" id="KW-0812">Transmembrane</keyword>
<feature type="transmembrane region" description="Helical" evidence="9">
    <location>
        <begin position="175"/>
        <end position="191"/>
    </location>
</feature>
<keyword evidence="4 9" id="KW-0997">Cell inner membrane</keyword>
<gene>
    <name evidence="11" type="ORF">GGD55_001576</name>
</gene>
<keyword evidence="6 9" id="KW-1133">Transmembrane helix</keyword>
<dbReference type="InterPro" id="IPR055348">
    <property type="entry name" value="DctQ"/>
</dbReference>
<keyword evidence="3" id="KW-1003">Cell membrane</keyword>
<dbReference type="Proteomes" id="UP000585507">
    <property type="component" value="Unassembled WGS sequence"/>
</dbReference>
<dbReference type="AlphaFoldDB" id="A0A7W8U8Z0"/>
<comment type="subcellular location">
    <subcellularLocation>
        <location evidence="1 9">Cell inner membrane</location>
        <topology evidence="1 9">Multi-pass membrane protein</topology>
    </subcellularLocation>
</comment>
<accession>A0A7W8U8Z0</accession>
<keyword evidence="12" id="KW-1185">Reference proteome</keyword>
<keyword evidence="2 9" id="KW-0813">Transport</keyword>
<dbReference type="GO" id="GO:0022857">
    <property type="term" value="F:transmembrane transporter activity"/>
    <property type="evidence" value="ECO:0007669"/>
    <property type="project" value="UniProtKB-UniRule"/>
</dbReference>